<feature type="transmembrane region" description="Helical" evidence="1">
    <location>
        <begin position="209"/>
        <end position="230"/>
    </location>
</feature>
<name>A0A3S9WHP9_9MICO</name>
<dbReference type="Pfam" id="PF22564">
    <property type="entry name" value="HAAS"/>
    <property type="match status" value="1"/>
</dbReference>
<protein>
    <submittedName>
        <fullName evidence="2">Uncharacterized protein</fullName>
    </submittedName>
</protein>
<evidence type="ECO:0000313" key="3">
    <source>
        <dbReference type="Proteomes" id="UP000274841"/>
    </source>
</evidence>
<evidence type="ECO:0000313" key="2">
    <source>
        <dbReference type="EMBL" id="AZS39591.1"/>
    </source>
</evidence>
<feature type="transmembrane region" description="Helical" evidence="1">
    <location>
        <begin position="172"/>
        <end position="189"/>
    </location>
</feature>
<feature type="transmembrane region" description="Helical" evidence="1">
    <location>
        <begin position="298"/>
        <end position="320"/>
    </location>
</feature>
<keyword evidence="1" id="KW-0812">Transmembrane</keyword>
<gene>
    <name evidence="2" type="ORF">CVS54_00901</name>
</gene>
<dbReference type="NCBIfam" id="NF038403">
    <property type="entry name" value="perm_prefix_1"/>
    <property type="match status" value="1"/>
</dbReference>
<sequence>MTTTLTERYVSATIRSLPPEAQADVRAELEASIADAVEARVEQGEAPEDAERAVLTELGDPGALAAGYADRPLYMIGPRYYLTWWRLLILLLKFVPVSVFAAVALGLTISAAPIGEIMSTSLLATGGTILHLCFWTTLVFVILERAGTDTGVRWDVDQLPEPTDDGVGRSELIASLVFLGISVGALFWDRFRGFVQVDGEALPILNPQLWPWGIGVLFVLIAAEVVFALVLHRRRRWSIGPAVANTVLALAFLAWVVILLLTDQLVNPEFLAQIATAGGEGFAAGQAESADEGGVFRILAVLLGFGVAIGVGWDIVDGWLKTARANRRPEQQE</sequence>
<keyword evidence="1" id="KW-0472">Membrane</keyword>
<evidence type="ECO:0000256" key="1">
    <source>
        <dbReference type="SAM" id="Phobius"/>
    </source>
</evidence>
<feature type="transmembrane region" description="Helical" evidence="1">
    <location>
        <begin position="121"/>
        <end position="143"/>
    </location>
</feature>
<accession>A0A3S9WHP9</accession>
<keyword evidence="1" id="KW-1133">Transmembrane helix</keyword>
<dbReference type="AlphaFoldDB" id="A0A3S9WHP9"/>
<dbReference type="EMBL" id="CP031422">
    <property type="protein sequence ID" value="AZS39591.1"/>
    <property type="molecule type" value="Genomic_DNA"/>
</dbReference>
<organism evidence="2 3">
    <name type="scientific">Microbacterium oxydans</name>
    <dbReference type="NCBI Taxonomy" id="82380"/>
    <lineage>
        <taxon>Bacteria</taxon>
        <taxon>Bacillati</taxon>
        <taxon>Actinomycetota</taxon>
        <taxon>Actinomycetes</taxon>
        <taxon>Micrococcales</taxon>
        <taxon>Microbacteriaceae</taxon>
        <taxon>Microbacterium</taxon>
    </lineage>
</organism>
<dbReference type="InterPro" id="IPR047928">
    <property type="entry name" value="Perm_prefix_1"/>
</dbReference>
<feature type="transmembrane region" description="Helical" evidence="1">
    <location>
        <begin position="242"/>
        <end position="261"/>
    </location>
</feature>
<proteinExistence type="predicted"/>
<dbReference type="Proteomes" id="UP000274841">
    <property type="component" value="Chromosome"/>
</dbReference>
<reference evidence="2 3" key="1">
    <citation type="submission" date="2018-08" db="EMBL/GenBank/DDBJ databases">
        <title>Microbacterium oxydans strain HG3.</title>
        <authorList>
            <person name="ORTET P."/>
        </authorList>
    </citation>
    <scope>NUCLEOTIDE SEQUENCE [LARGE SCALE GENOMIC DNA]</scope>
    <source>
        <strain evidence="2 3">HG3</strain>
    </source>
</reference>
<dbReference type="KEGG" id="moy:CVS54_00901"/>
<dbReference type="RefSeq" id="WP_127011845.1">
    <property type="nucleotide sequence ID" value="NZ_CP031422.1"/>
</dbReference>
<feature type="transmembrane region" description="Helical" evidence="1">
    <location>
        <begin position="84"/>
        <end position="109"/>
    </location>
</feature>